<dbReference type="InterPro" id="IPR039420">
    <property type="entry name" value="WalR-like"/>
</dbReference>
<comment type="caution">
    <text evidence="3">The sequence shown here is derived from an EMBL/GenBank/DDBJ whole genome shotgun (WGS) entry which is preliminary data.</text>
</comment>
<dbReference type="PANTHER" id="PTHR43214">
    <property type="entry name" value="TWO-COMPONENT RESPONSE REGULATOR"/>
    <property type="match status" value="1"/>
</dbReference>
<dbReference type="PROSITE" id="PS50043">
    <property type="entry name" value="HTH_LUXR_2"/>
    <property type="match status" value="1"/>
</dbReference>
<dbReference type="SUPFAM" id="SSF46894">
    <property type="entry name" value="C-terminal effector domain of the bipartite response regulators"/>
    <property type="match status" value="1"/>
</dbReference>
<dbReference type="Gene3D" id="1.10.10.10">
    <property type="entry name" value="Winged helix-like DNA-binding domain superfamily/Winged helix DNA-binding domain"/>
    <property type="match status" value="1"/>
</dbReference>
<dbReference type="SUPFAM" id="SSF48452">
    <property type="entry name" value="TPR-like"/>
    <property type="match status" value="1"/>
</dbReference>
<dbReference type="EMBL" id="JBHSXS010000072">
    <property type="protein sequence ID" value="MFC6887186.1"/>
    <property type="molecule type" value="Genomic_DNA"/>
</dbReference>
<gene>
    <name evidence="3" type="ORF">ACFQKB_46010</name>
</gene>
<accession>A0ABW2D1Q1</accession>
<dbReference type="PRINTS" id="PR00038">
    <property type="entry name" value="HTHLUXR"/>
</dbReference>
<organism evidence="3 4">
    <name type="scientific">Actinomadura yumaensis</name>
    <dbReference type="NCBI Taxonomy" id="111807"/>
    <lineage>
        <taxon>Bacteria</taxon>
        <taxon>Bacillati</taxon>
        <taxon>Actinomycetota</taxon>
        <taxon>Actinomycetes</taxon>
        <taxon>Streptosporangiales</taxon>
        <taxon>Thermomonosporaceae</taxon>
        <taxon>Actinomadura</taxon>
    </lineage>
</organism>
<keyword evidence="4" id="KW-1185">Reference proteome</keyword>
<dbReference type="InterPro" id="IPR016032">
    <property type="entry name" value="Sig_transdc_resp-reg_C-effctor"/>
</dbReference>
<sequence length="505" mass="53645">LSAAAQAVAEAAEAEQAFALAGRAAPDVADDGERAGLVLLRAALADEQDRTREASRLLVEEAVSVAGAEPYTAGHLLFQAAASAGNAGDLAELERIAGRAEEMGAPNAPYVRALARVFAGQNPLGAAGAAGAADGVAALRELLDGMRDCLSPRDVVRFAMWHLMLGDVRGGHEIAASLERRFRDEGAIGLLSLTLMPLSRTLLMLGRTRDALTAADEGMRIAADTGQHRIRVYQATVLALIAAMRGDEERCAELAAEAIARDVPPSSVHAVAALGLLDLGAGRHEAALNRLSELVAGPPNRQGAIASLPDLVEAAVRSGRPERGADAAAWYREWSAQVRLPWAEAVALRCAALLATDDDAEKYFTQAVELHRQGGIPFERARTELLYGEWLRRARRKNDARAQLHSALDAFERLGAVPWAERARTELRAAGESFADSAAEAGADLLALLTPQELQVVRLAATGLSNREIGAQLFLSPRTVGYHLYKAYPKLGVASRGELSRLPLT</sequence>
<dbReference type="RefSeq" id="WP_378064189.1">
    <property type="nucleotide sequence ID" value="NZ_JBHSXS010000072.1"/>
</dbReference>
<protein>
    <submittedName>
        <fullName evidence="3">LuxR C-terminal-related transcriptional regulator</fullName>
    </submittedName>
</protein>
<dbReference type="InterPro" id="IPR036388">
    <property type="entry name" value="WH-like_DNA-bd_sf"/>
</dbReference>
<dbReference type="PANTHER" id="PTHR43214:SF42">
    <property type="entry name" value="TRANSCRIPTIONAL REGULATORY PROTEIN DESR"/>
    <property type="match status" value="1"/>
</dbReference>
<name>A0ABW2D1Q1_9ACTN</name>
<evidence type="ECO:0000256" key="1">
    <source>
        <dbReference type="ARBA" id="ARBA00023125"/>
    </source>
</evidence>
<dbReference type="Proteomes" id="UP001596380">
    <property type="component" value="Unassembled WGS sequence"/>
</dbReference>
<dbReference type="SMART" id="SM00421">
    <property type="entry name" value="HTH_LUXR"/>
    <property type="match status" value="1"/>
</dbReference>
<feature type="domain" description="HTH luxR-type" evidence="2">
    <location>
        <begin position="442"/>
        <end position="505"/>
    </location>
</feature>
<dbReference type="InterPro" id="IPR011990">
    <property type="entry name" value="TPR-like_helical_dom_sf"/>
</dbReference>
<dbReference type="Gene3D" id="1.25.40.10">
    <property type="entry name" value="Tetratricopeptide repeat domain"/>
    <property type="match status" value="1"/>
</dbReference>
<feature type="non-terminal residue" evidence="3">
    <location>
        <position position="1"/>
    </location>
</feature>
<reference evidence="4" key="1">
    <citation type="journal article" date="2019" name="Int. J. Syst. Evol. Microbiol.">
        <title>The Global Catalogue of Microorganisms (GCM) 10K type strain sequencing project: providing services to taxonomists for standard genome sequencing and annotation.</title>
        <authorList>
            <consortium name="The Broad Institute Genomics Platform"/>
            <consortium name="The Broad Institute Genome Sequencing Center for Infectious Disease"/>
            <person name="Wu L."/>
            <person name="Ma J."/>
        </authorList>
    </citation>
    <scope>NUCLEOTIDE SEQUENCE [LARGE SCALE GENOMIC DNA]</scope>
    <source>
        <strain evidence="4">JCM 3369</strain>
    </source>
</reference>
<evidence type="ECO:0000313" key="3">
    <source>
        <dbReference type="EMBL" id="MFC6887186.1"/>
    </source>
</evidence>
<dbReference type="Pfam" id="PF00196">
    <property type="entry name" value="GerE"/>
    <property type="match status" value="1"/>
</dbReference>
<evidence type="ECO:0000313" key="4">
    <source>
        <dbReference type="Proteomes" id="UP001596380"/>
    </source>
</evidence>
<dbReference type="CDD" id="cd06170">
    <property type="entry name" value="LuxR_C_like"/>
    <property type="match status" value="1"/>
</dbReference>
<keyword evidence="1" id="KW-0238">DNA-binding</keyword>
<evidence type="ECO:0000259" key="2">
    <source>
        <dbReference type="PROSITE" id="PS50043"/>
    </source>
</evidence>
<dbReference type="InterPro" id="IPR000792">
    <property type="entry name" value="Tscrpt_reg_LuxR_C"/>
</dbReference>
<proteinExistence type="predicted"/>